<evidence type="ECO:0000256" key="2">
    <source>
        <dbReference type="SAM" id="MobiDB-lite"/>
    </source>
</evidence>
<dbReference type="PROSITE" id="PS50213">
    <property type="entry name" value="FAS1"/>
    <property type="match status" value="1"/>
</dbReference>
<feature type="compositionally biased region" description="Pro residues" evidence="2">
    <location>
        <begin position="32"/>
        <end position="41"/>
    </location>
</feature>
<dbReference type="Gene3D" id="2.30.180.10">
    <property type="entry name" value="FAS1 domain"/>
    <property type="match status" value="1"/>
</dbReference>
<evidence type="ECO:0000259" key="4">
    <source>
        <dbReference type="PROSITE" id="PS50213"/>
    </source>
</evidence>
<gene>
    <name evidence="5" type="ORF">VFPFJ_10076</name>
</gene>
<dbReference type="STRING" id="33203.A0A179GJK4"/>
<dbReference type="KEGG" id="plj:28892193"/>
<dbReference type="PANTHER" id="PTHR28156">
    <property type="entry name" value="FAS1 DOMAIN-CONTAINING PROTEIN YDR262W"/>
    <property type="match status" value="1"/>
</dbReference>
<evidence type="ECO:0000256" key="1">
    <source>
        <dbReference type="ARBA" id="ARBA00022729"/>
    </source>
</evidence>
<reference evidence="5 6" key="1">
    <citation type="submission" date="2016-02" db="EMBL/GenBank/DDBJ databases">
        <title>Biosynthesis of antibiotic leucinostatins and their inhibition on Phytophthora in bio-control Purpureocillium lilacinum.</title>
        <authorList>
            <person name="Wang G."/>
            <person name="Liu Z."/>
            <person name="Lin R."/>
            <person name="Li E."/>
            <person name="Mao Z."/>
            <person name="Ling J."/>
            <person name="Yin W."/>
            <person name="Xie B."/>
        </authorList>
    </citation>
    <scope>NUCLEOTIDE SEQUENCE [LARGE SCALE GENOMIC DNA]</scope>
    <source>
        <strain evidence="5">PLFJ-1</strain>
    </source>
</reference>
<dbReference type="InterPro" id="IPR036378">
    <property type="entry name" value="FAS1_dom_sf"/>
</dbReference>
<proteinExistence type="predicted"/>
<keyword evidence="1 3" id="KW-0732">Signal</keyword>
<name>A0A179GJK4_PURLI</name>
<sequence length="215" mass="22656">MRFPRFLPVLLAAALPTASALANPADRAQIPMMPPPPPQSPPTADDKGSSSGSGSGGGSASSSAVPLADILGTNRALTSFSSFARMHASTSSLLADHSAKTTVLAPLNSAIEALPRKPWEDPRDYDALGEQAYDGSGGESRADANLRRFVEAHLVRVSPWREGEKAPTVGGRLIWWADQKSGKRVILPDGIEVEKVASTVANGEVWTLKGVLNYT</sequence>
<dbReference type="OrthoDB" id="5551751at2759"/>
<dbReference type="OMA" id="PWENPED"/>
<feature type="region of interest" description="Disordered" evidence="2">
    <location>
        <begin position="25"/>
        <end position="64"/>
    </location>
</feature>
<dbReference type="InterPro" id="IPR040200">
    <property type="entry name" value="Mug57-like"/>
</dbReference>
<dbReference type="SUPFAM" id="SSF82153">
    <property type="entry name" value="FAS1 domain"/>
    <property type="match status" value="1"/>
</dbReference>
<protein>
    <submittedName>
        <fullName evidence="5">FAS1 domain-containing protein</fullName>
    </submittedName>
</protein>
<feature type="signal peptide" evidence="3">
    <location>
        <begin position="1"/>
        <end position="22"/>
    </location>
</feature>
<dbReference type="EMBL" id="LSBI01000011">
    <property type="protein sequence ID" value="OAQ78044.1"/>
    <property type="molecule type" value="Genomic_DNA"/>
</dbReference>
<dbReference type="GeneID" id="28892193"/>
<evidence type="ECO:0000313" key="5">
    <source>
        <dbReference type="EMBL" id="OAQ78044.1"/>
    </source>
</evidence>
<organism evidence="5 6">
    <name type="scientific">Purpureocillium lilacinum</name>
    <name type="common">Paecilomyces lilacinus</name>
    <dbReference type="NCBI Taxonomy" id="33203"/>
    <lineage>
        <taxon>Eukaryota</taxon>
        <taxon>Fungi</taxon>
        <taxon>Dikarya</taxon>
        <taxon>Ascomycota</taxon>
        <taxon>Pezizomycotina</taxon>
        <taxon>Sordariomycetes</taxon>
        <taxon>Hypocreomycetidae</taxon>
        <taxon>Hypocreales</taxon>
        <taxon>Ophiocordycipitaceae</taxon>
        <taxon>Purpureocillium</taxon>
    </lineage>
</organism>
<feature type="domain" description="FAS1" evidence="4">
    <location>
        <begin position="64"/>
        <end position="212"/>
    </location>
</feature>
<dbReference type="PANTHER" id="PTHR28156:SF1">
    <property type="entry name" value="FAS1 DOMAIN-CONTAINING PROTEIN YDR262W"/>
    <property type="match status" value="1"/>
</dbReference>
<dbReference type="AlphaFoldDB" id="A0A179GJK4"/>
<dbReference type="InterPro" id="IPR000782">
    <property type="entry name" value="FAS1_domain"/>
</dbReference>
<evidence type="ECO:0000256" key="3">
    <source>
        <dbReference type="SAM" id="SignalP"/>
    </source>
</evidence>
<evidence type="ECO:0000313" key="6">
    <source>
        <dbReference type="Proteomes" id="UP000078340"/>
    </source>
</evidence>
<dbReference type="Proteomes" id="UP000078340">
    <property type="component" value="Unassembled WGS sequence"/>
</dbReference>
<feature type="chain" id="PRO_5008102760" evidence="3">
    <location>
        <begin position="23"/>
        <end position="215"/>
    </location>
</feature>
<accession>A0A179GJK4</accession>
<comment type="caution">
    <text evidence="5">The sequence shown here is derived from an EMBL/GenBank/DDBJ whole genome shotgun (WGS) entry which is preliminary data.</text>
</comment>